<dbReference type="InterPro" id="IPR036890">
    <property type="entry name" value="HATPase_C_sf"/>
</dbReference>
<evidence type="ECO:0000256" key="3">
    <source>
        <dbReference type="ARBA" id="ARBA00012438"/>
    </source>
</evidence>
<dbReference type="SUPFAM" id="SSF158472">
    <property type="entry name" value="HAMP domain-like"/>
    <property type="match status" value="1"/>
</dbReference>
<keyword evidence="12" id="KW-1133">Transmembrane helix</keyword>
<dbReference type="Pfam" id="PF02518">
    <property type="entry name" value="HATPase_c"/>
    <property type="match status" value="1"/>
</dbReference>
<comment type="catalytic activity">
    <reaction evidence="1">
        <text>ATP + protein L-histidine = ADP + protein N-phospho-L-histidine.</text>
        <dbReference type="EC" id="2.7.13.3"/>
    </reaction>
</comment>
<evidence type="ECO:0000256" key="12">
    <source>
        <dbReference type="SAM" id="Phobius"/>
    </source>
</evidence>
<dbReference type="CDD" id="cd00082">
    <property type="entry name" value="HisKA"/>
    <property type="match status" value="1"/>
</dbReference>
<dbReference type="PANTHER" id="PTHR43711:SF1">
    <property type="entry name" value="HISTIDINE KINASE 1"/>
    <property type="match status" value="1"/>
</dbReference>
<dbReference type="PROSITE" id="PS50885">
    <property type="entry name" value="HAMP"/>
    <property type="match status" value="1"/>
</dbReference>
<dbReference type="InterPro" id="IPR036097">
    <property type="entry name" value="HisK_dim/P_sf"/>
</dbReference>
<dbReference type="SMART" id="SM00304">
    <property type="entry name" value="HAMP"/>
    <property type="match status" value="1"/>
</dbReference>
<keyword evidence="7" id="KW-0547">Nucleotide-binding</keyword>
<dbReference type="InterPro" id="IPR050736">
    <property type="entry name" value="Sensor_HK_Regulatory"/>
</dbReference>
<dbReference type="GO" id="GO:0005524">
    <property type="term" value="F:ATP binding"/>
    <property type="evidence" value="ECO:0007669"/>
    <property type="project" value="UniProtKB-KW"/>
</dbReference>
<evidence type="ECO:0000256" key="8">
    <source>
        <dbReference type="ARBA" id="ARBA00022777"/>
    </source>
</evidence>
<dbReference type="SUPFAM" id="SSF47384">
    <property type="entry name" value="Homodimeric domain of signal transducing histidine kinase"/>
    <property type="match status" value="1"/>
</dbReference>
<protein>
    <recommendedName>
        <fullName evidence="3">histidine kinase</fullName>
        <ecNumber evidence="3">2.7.13.3</ecNumber>
    </recommendedName>
</protein>
<dbReference type="InterPro" id="IPR004358">
    <property type="entry name" value="Sig_transdc_His_kin-like_C"/>
</dbReference>
<proteinExistence type="predicted"/>
<keyword evidence="10" id="KW-0902">Two-component regulatory system</keyword>
<dbReference type="InterPro" id="IPR003660">
    <property type="entry name" value="HAMP_dom"/>
</dbReference>
<feature type="domain" description="Histidine kinase" evidence="13">
    <location>
        <begin position="258"/>
        <end position="474"/>
    </location>
</feature>
<organism evidence="15 16">
    <name type="scientific">Paenibacillus gyeongsangnamensis</name>
    <dbReference type="NCBI Taxonomy" id="3388067"/>
    <lineage>
        <taxon>Bacteria</taxon>
        <taxon>Bacillati</taxon>
        <taxon>Bacillota</taxon>
        <taxon>Bacilli</taxon>
        <taxon>Bacillales</taxon>
        <taxon>Paenibacillaceae</taxon>
        <taxon>Paenibacillus</taxon>
    </lineage>
</organism>
<dbReference type="InterPro" id="IPR005467">
    <property type="entry name" value="His_kinase_dom"/>
</dbReference>
<keyword evidence="11 12" id="KW-0472">Membrane</keyword>
<evidence type="ECO:0000256" key="5">
    <source>
        <dbReference type="ARBA" id="ARBA00022553"/>
    </source>
</evidence>
<keyword evidence="12" id="KW-0812">Transmembrane</keyword>
<evidence type="ECO:0000313" key="15">
    <source>
        <dbReference type="EMBL" id="MCZ8515821.1"/>
    </source>
</evidence>
<dbReference type="EC" id="2.7.13.3" evidence="3"/>
<feature type="domain" description="HAMP" evidence="14">
    <location>
        <begin position="191"/>
        <end position="243"/>
    </location>
</feature>
<evidence type="ECO:0000259" key="14">
    <source>
        <dbReference type="PROSITE" id="PS50885"/>
    </source>
</evidence>
<evidence type="ECO:0000313" key="16">
    <source>
        <dbReference type="Proteomes" id="UP001527882"/>
    </source>
</evidence>
<dbReference type="Gene3D" id="1.10.287.130">
    <property type="match status" value="1"/>
</dbReference>
<dbReference type="InterPro" id="IPR003594">
    <property type="entry name" value="HATPase_dom"/>
</dbReference>
<evidence type="ECO:0000256" key="7">
    <source>
        <dbReference type="ARBA" id="ARBA00022741"/>
    </source>
</evidence>
<dbReference type="CDD" id="cd16922">
    <property type="entry name" value="HATPase_EvgS-ArcB-TorS-like"/>
    <property type="match status" value="1"/>
</dbReference>
<dbReference type="Gene3D" id="3.30.565.10">
    <property type="entry name" value="Histidine kinase-like ATPase, C-terminal domain"/>
    <property type="match status" value="1"/>
</dbReference>
<feature type="transmembrane region" description="Helical" evidence="12">
    <location>
        <begin position="12"/>
        <end position="39"/>
    </location>
</feature>
<keyword evidence="5" id="KW-0597">Phosphoprotein</keyword>
<evidence type="ECO:0000256" key="4">
    <source>
        <dbReference type="ARBA" id="ARBA00022475"/>
    </source>
</evidence>
<dbReference type="Pfam" id="PF00672">
    <property type="entry name" value="HAMP"/>
    <property type="match status" value="1"/>
</dbReference>
<keyword evidence="9 15" id="KW-0067">ATP-binding</keyword>
<dbReference type="Pfam" id="PF00512">
    <property type="entry name" value="HisKA"/>
    <property type="match status" value="1"/>
</dbReference>
<dbReference type="PROSITE" id="PS50109">
    <property type="entry name" value="HIS_KIN"/>
    <property type="match status" value="1"/>
</dbReference>
<evidence type="ECO:0000256" key="9">
    <source>
        <dbReference type="ARBA" id="ARBA00022840"/>
    </source>
</evidence>
<dbReference type="PANTHER" id="PTHR43711">
    <property type="entry name" value="TWO-COMPONENT HISTIDINE KINASE"/>
    <property type="match status" value="1"/>
</dbReference>
<dbReference type="PRINTS" id="PR00344">
    <property type="entry name" value="BCTRLSENSOR"/>
</dbReference>
<name>A0ABT4QG38_9BACL</name>
<dbReference type="SMART" id="SM00387">
    <property type="entry name" value="HATPase_c"/>
    <property type="match status" value="1"/>
</dbReference>
<evidence type="ECO:0000259" key="13">
    <source>
        <dbReference type="PROSITE" id="PS50109"/>
    </source>
</evidence>
<keyword evidence="6" id="KW-0808">Transferase</keyword>
<keyword evidence="4" id="KW-1003">Cell membrane</keyword>
<dbReference type="Proteomes" id="UP001527882">
    <property type="component" value="Unassembled WGS sequence"/>
</dbReference>
<dbReference type="Gene3D" id="6.10.340.10">
    <property type="match status" value="1"/>
</dbReference>
<gene>
    <name evidence="15" type="ORF">O9H85_26095</name>
</gene>
<evidence type="ECO:0000256" key="2">
    <source>
        <dbReference type="ARBA" id="ARBA00004651"/>
    </source>
</evidence>
<comment type="caution">
    <text evidence="15">The sequence shown here is derived from an EMBL/GenBank/DDBJ whole genome shotgun (WGS) entry which is preliminary data.</text>
</comment>
<keyword evidence="8" id="KW-0418">Kinase</keyword>
<evidence type="ECO:0000256" key="1">
    <source>
        <dbReference type="ARBA" id="ARBA00000085"/>
    </source>
</evidence>
<evidence type="ECO:0000256" key="6">
    <source>
        <dbReference type="ARBA" id="ARBA00022679"/>
    </source>
</evidence>
<dbReference type="EMBL" id="JAQAGZ010000019">
    <property type="protein sequence ID" value="MCZ8515821.1"/>
    <property type="molecule type" value="Genomic_DNA"/>
</dbReference>
<reference evidence="15 16" key="1">
    <citation type="submission" date="2022-12" db="EMBL/GenBank/DDBJ databases">
        <title>Draft genome sequence of Paenibacillus sp. dW9.</title>
        <authorList>
            <person name="Choi E.-W."/>
            <person name="Kim D.-U."/>
        </authorList>
    </citation>
    <scope>NUCLEOTIDE SEQUENCE [LARGE SCALE GENOMIC DNA]</scope>
    <source>
        <strain evidence="16">dW9</strain>
    </source>
</reference>
<keyword evidence="16" id="KW-1185">Reference proteome</keyword>
<accession>A0ABT4QG38</accession>
<dbReference type="SMART" id="SM00388">
    <property type="entry name" value="HisKA"/>
    <property type="match status" value="1"/>
</dbReference>
<comment type="subcellular location">
    <subcellularLocation>
        <location evidence="2">Cell membrane</location>
        <topology evidence="2">Multi-pass membrane protein</topology>
    </subcellularLocation>
</comment>
<dbReference type="InterPro" id="IPR003661">
    <property type="entry name" value="HisK_dim/P_dom"/>
</dbReference>
<evidence type="ECO:0000256" key="10">
    <source>
        <dbReference type="ARBA" id="ARBA00023012"/>
    </source>
</evidence>
<sequence>MLGINKSIFRRLVISYMLTVLLGLCVVGLVISFLTKIYIMDSKQKELLREAKRVNLAIQNATVVDDRFKELLVFFDQSYDTRIWIFDLQGKIAATSAKDEVYVGKSVDASIVDKVKKGENIISNMQFAGLKESMLSVVIPWGKDNQVYGGIVLHAPVTGMNETITNLRETILWGTLFGLLLSAIIASYLSRSISQPLQQIERVAATIGMGDYRKRIRIRSKDEIGDLAATINQMVAKLEQIDGEKKKLEQIRHDFLANVSHELRTPLTAMQGFLEALQDGLIDETAKPRYYDIIYNEIMLMNRLVDDMMDLIKLENNDISLSRAPVDVEKVLQQVVFKFESEASEKNTGIELHISDNLPKIYADLSRFEQILNNLIKNAVKFTENGLISIQADEDEQYIHIRIADSGIGISSDDQEMIWERFFKADRGRSRKSMGTGLGLAIVRELVSLHHGKIEVQSELEKGTTFDLWLPSVEMAKKNNY</sequence>
<dbReference type="CDD" id="cd06225">
    <property type="entry name" value="HAMP"/>
    <property type="match status" value="1"/>
</dbReference>
<evidence type="ECO:0000256" key="11">
    <source>
        <dbReference type="ARBA" id="ARBA00023136"/>
    </source>
</evidence>
<dbReference type="SUPFAM" id="SSF55874">
    <property type="entry name" value="ATPase domain of HSP90 chaperone/DNA topoisomerase II/histidine kinase"/>
    <property type="match status" value="1"/>
</dbReference>